<dbReference type="AlphaFoldDB" id="A0AAW2IEH5"/>
<name>A0AAW2IEH5_9NEOP</name>
<comment type="caution">
    <text evidence="2">The sequence shown here is derived from an EMBL/GenBank/DDBJ whole genome shotgun (WGS) entry which is preliminary data.</text>
</comment>
<gene>
    <name evidence="2" type="ORF">PYX00_001705</name>
</gene>
<dbReference type="GO" id="GO:0036064">
    <property type="term" value="C:ciliary basal body"/>
    <property type="evidence" value="ECO:0007669"/>
    <property type="project" value="TreeGrafter"/>
</dbReference>
<evidence type="ECO:0000313" key="2">
    <source>
        <dbReference type="EMBL" id="KAL0280411.1"/>
    </source>
</evidence>
<dbReference type="GO" id="GO:0097542">
    <property type="term" value="C:ciliary tip"/>
    <property type="evidence" value="ECO:0007669"/>
    <property type="project" value="TreeGrafter"/>
</dbReference>
<reference evidence="2" key="1">
    <citation type="journal article" date="2024" name="Gigascience">
        <title>Chromosome-level genome of the poultry shaft louse Menopon gallinae provides insight into the host-switching and adaptive evolution of parasitic lice.</title>
        <authorList>
            <person name="Xu Y."/>
            <person name="Ma L."/>
            <person name="Liu S."/>
            <person name="Liang Y."/>
            <person name="Liu Q."/>
            <person name="He Z."/>
            <person name="Tian L."/>
            <person name="Duan Y."/>
            <person name="Cai W."/>
            <person name="Li H."/>
            <person name="Song F."/>
        </authorList>
    </citation>
    <scope>NUCLEOTIDE SEQUENCE</scope>
    <source>
        <strain evidence="2">Cailab_2023a</strain>
    </source>
</reference>
<proteinExistence type="predicted"/>
<sequence length="574" mass="67765">MSFAKLMTLSQLKAVGVKDERWTINDKLSMYKGMIKLYNREQKNQLKDTSGLKKKNYKKISTLQKEVRELRELVGLNTYGDKRMMRRQLHGHKELLLTFANMNPDKVTEELKHRIFCKKKQLNIIRYKRKMGEEKLLQTQILIGDINYLINAPEFGRTDLQQQSLTNAIQNYVVKFCAAMNIQNVYKRMLAVLYKDQRYYEAILVTLQNDSRIQHKCLIRATEMGQLAMEEMANMRYEYMRLERDVRTNMMERESCLKEIRDRLVDLYEESQGLVRTESEFDMQLMQGETKRRGRNLEEEVEELRVILYKLQEVTLVPHMKDILPRLVEILRQKKRLLEQLMINAEACEDLLNKKNHAELMYYTLYHKGAEATTMYNEEANKLRAEIDAQKDRFTKVHTEQTMVSKQSVELRSGLQRLVQILERVKVPKDYVDMEVPQWPVRDVAVSLRPKHVEGDEEAPVERLPISEEALRLIHLLECKMRYIKSRLNEQGDPAEQERAFVAHYKHVSDFMAAHLYATEEVMEAHALIVDVILEDAQVPNRNEIKARSHEIYLEATRNPLELLEVKGKKGRKK</sequence>
<dbReference type="PANTHER" id="PTHR46518">
    <property type="entry name" value="COILED-COIL DOMAIN-CONTAINING PROTEIN 151"/>
    <property type="match status" value="1"/>
</dbReference>
<dbReference type="EMBL" id="JARGDH010000001">
    <property type="protein sequence ID" value="KAL0280411.1"/>
    <property type="molecule type" value="Genomic_DNA"/>
</dbReference>
<dbReference type="GO" id="GO:0035253">
    <property type="term" value="C:ciliary rootlet"/>
    <property type="evidence" value="ECO:0007669"/>
    <property type="project" value="TreeGrafter"/>
</dbReference>
<dbReference type="GO" id="GO:0036158">
    <property type="term" value="P:outer dynein arm assembly"/>
    <property type="evidence" value="ECO:0007669"/>
    <property type="project" value="InterPro"/>
</dbReference>
<dbReference type="InterPro" id="IPR033192">
    <property type="entry name" value="ODAD3"/>
</dbReference>
<accession>A0AAW2IEH5</accession>
<organism evidence="2">
    <name type="scientific">Menopon gallinae</name>
    <name type="common">poultry shaft louse</name>
    <dbReference type="NCBI Taxonomy" id="328185"/>
    <lineage>
        <taxon>Eukaryota</taxon>
        <taxon>Metazoa</taxon>
        <taxon>Ecdysozoa</taxon>
        <taxon>Arthropoda</taxon>
        <taxon>Hexapoda</taxon>
        <taxon>Insecta</taxon>
        <taxon>Pterygota</taxon>
        <taxon>Neoptera</taxon>
        <taxon>Paraneoptera</taxon>
        <taxon>Psocodea</taxon>
        <taxon>Troctomorpha</taxon>
        <taxon>Phthiraptera</taxon>
        <taxon>Amblycera</taxon>
        <taxon>Menoponidae</taxon>
        <taxon>Menopon</taxon>
    </lineage>
</organism>
<dbReference type="GO" id="GO:0003341">
    <property type="term" value="P:cilium movement"/>
    <property type="evidence" value="ECO:0007669"/>
    <property type="project" value="InterPro"/>
</dbReference>
<protein>
    <recommendedName>
        <fullName evidence="3">SAP domain-containing protein</fullName>
    </recommendedName>
</protein>
<evidence type="ECO:0000256" key="1">
    <source>
        <dbReference type="SAM" id="Coils"/>
    </source>
</evidence>
<evidence type="ECO:0008006" key="3">
    <source>
        <dbReference type="Google" id="ProtNLM"/>
    </source>
</evidence>
<keyword evidence="1" id="KW-0175">Coiled coil</keyword>
<feature type="coiled-coil region" evidence="1">
    <location>
        <begin position="331"/>
        <end position="393"/>
    </location>
</feature>
<dbReference type="PANTHER" id="PTHR46518:SF1">
    <property type="entry name" value="OUTER DYNEIN ARM-DOCKING COMPLEX SUBUNIT 3"/>
    <property type="match status" value="1"/>
</dbReference>